<sequence length="150" mass="17421">MECKAAVTVIVSKNGYILLIKRKQNPRDPWSGHVAFPGGRRENSESCYEAAMRECYEEVGIRPKIVKELGTYFPNNAPDMKVKAFLGCVEREFEPVIQKDEVDKAIWIRPQDLEVNQESFYYGDLKIWGMTYRILKDVIEKKLYQICLGH</sequence>
<dbReference type="PROSITE" id="PS51462">
    <property type="entry name" value="NUDIX"/>
    <property type="match status" value="1"/>
</dbReference>
<comment type="cofactor">
    <cofactor evidence="1">
        <name>Mn(2+)</name>
        <dbReference type="ChEBI" id="CHEBI:29035"/>
    </cofactor>
</comment>
<evidence type="ECO:0000256" key="3">
    <source>
        <dbReference type="ARBA" id="ARBA00022723"/>
    </source>
</evidence>
<dbReference type="KEGG" id="csty:KN1_17610"/>
<dbReference type="InterPro" id="IPR015797">
    <property type="entry name" value="NUDIX_hydrolase-like_dom_sf"/>
</dbReference>
<dbReference type="EMBL" id="AP024597">
    <property type="protein sequence ID" value="BCU70464.1"/>
    <property type="molecule type" value="Genomic_DNA"/>
</dbReference>
<evidence type="ECO:0000256" key="1">
    <source>
        <dbReference type="ARBA" id="ARBA00001936"/>
    </source>
</evidence>
<protein>
    <submittedName>
        <fullName evidence="8">Coenzyme A pyrophosphatase</fullName>
    </submittedName>
</protein>
<dbReference type="GeneID" id="66163484"/>
<evidence type="ECO:0000313" key="8">
    <source>
        <dbReference type="EMBL" id="BCU70464.1"/>
    </source>
</evidence>
<evidence type="ECO:0000256" key="4">
    <source>
        <dbReference type="ARBA" id="ARBA00022801"/>
    </source>
</evidence>
<dbReference type="Proteomes" id="UP000825123">
    <property type="component" value="Chromosome"/>
</dbReference>
<dbReference type="PANTHER" id="PTHR12992">
    <property type="entry name" value="NUDIX HYDROLASE"/>
    <property type="match status" value="1"/>
</dbReference>
<feature type="domain" description="Nudix hydrolase" evidence="7">
    <location>
        <begin position="2"/>
        <end position="131"/>
    </location>
</feature>
<evidence type="ECO:0000313" key="9">
    <source>
        <dbReference type="Proteomes" id="UP000825123"/>
    </source>
</evidence>
<evidence type="ECO:0000256" key="5">
    <source>
        <dbReference type="ARBA" id="ARBA00022842"/>
    </source>
</evidence>
<proteinExistence type="predicted"/>
<dbReference type="GO" id="GO:0010945">
    <property type="term" value="F:coenzyme A diphosphatase activity"/>
    <property type="evidence" value="ECO:0007669"/>
    <property type="project" value="InterPro"/>
</dbReference>
<dbReference type="InterPro" id="IPR045121">
    <property type="entry name" value="CoAse"/>
</dbReference>
<gene>
    <name evidence="8" type="ORF">KN1_17610</name>
</gene>
<dbReference type="RefSeq" id="WP_221287106.1">
    <property type="nucleotide sequence ID" value="NZ_AP024597.1"/>
</dbReference>
<evidence type="ECO:0000256" key="2">
    <source>
        <dbReference type="ARBA" id="ARBA00001946"/>
    </source>
</evidence>
<organism evidence="8 9">
    <name type="scientific">Stygiolobus caldivivus</name>
    <dbReference type="NCBI Taxonomy" id="2824673"/>
    <lineage>
        <taxon>Archaea</taxon>
        <taxon>Thermoproteota</taxon>
        <taxon>Thermoprotei</taxon>
        <taxon>Sulfolobales</taxon>
        <taxon>Sulfolobaceae</taxon>
        <taxon>Stygiolobus</taxon>
    </lineage>
</organism>
<reference evidence="8 9" key="1">
    <citation type="submission" date="2021-04" db="EMBL/GenBank/DDBJ databases">
        <title>Complete genome sequence of Stygiolobus sp. KN-1.</title>
        <authorList>
            <person name="Nakamura K."/>
            <person name="Sakai H."/>
            <person name="Kurosawa N."/>
        </authorList>
    </citation>
    <scope>NUCLEOTIDE SEQUENCE [LARGE SCALE GENOMIC DNA]</scope>
    <source>
        <strain evidence="8 9">KN-1</strain>
    </source>
</reference>
<name>A0A8D5U819_9CREN</name>
<evidence type="ECO:0000256" key="6">
    <source>
        <dbReference type="ARBA" id="ARBA00023211"/>
    </source>
</evidence>
<dbReference type="GO" id="GO:0046872">
    <property type="term" value="F:metal ion binding"/>
    <property type="evidence" value="ECO:0007669"/>
    <property type="project" value="UniProtKB-KW"/>
</dbReference>
<evidence type="ECO:0000259" key="7">
    <source>
        <dbReference type="PROSITE" id="PS51462"/>
    </source>
</evidence>
<dbReference type="Pfam" id="PF00293">
    <property type="entry name" value="NUDIX"/>
    <property type="match status" value="1"/>
</dbReference>
<keyword evidence="3" id="KW-0479">Metal-binding</keyword>
<dbReference type="InterPro" id="IPR000086">
    <property type="entry name" value="NUDIX_hydrolase_dom"/>
</dbReference>
<keyword evidence="5" id="KW-0460">Magnesium</keyword>
<keyword evidence="9" id="KW-1185">Reference proteome</keyword>
<dbReference type="PANTHER" id="PTHR12992:SF11">
    <property type="entry name" value="MITOCHONDRIAL COENZYME A DIPHOSPHATASE NUDT8"/>
    <property type="match status" value="1"/>
</dbReference>
<accession>A0A8D5U819</accession>
<dbReference type="Gene3D" id="3.90.79.10">
    <property type="entry name" value="Nucleoside Triphosphate Pyrophosphohydrolase"/>
    <property type="match status" value="1"/>
</dbReference>
<dbReference type="SUPFAM" id="SSF55811">
    <property type="entry name" value="Nudix"/>
    <property type="match status" value="1"/>
</dbReference>
<dbReference type="AlphaFoldDB" id="A0A8D5U819"/>
<dbReference type="CDD" id="cd03426">
    <property type="entry name" value="NUDIX_CoAse_Nudt7"/>
    <property type="match status" value="1"/>
</dbReference>
<comment type="cofactor">
    <cofactor evidence="2">
        <name>Mg(2+)</name>
        <dbReference type="ChEBI" id="CHEBI:18420"/>
    </cofactor>
</comment>
<keyword evidence="6" id="KW-0464">Manganese</keyword>
<keyword evidence="4" id="KW-0378">Hydrolase</keyword>